<dbReference type="GeneID" id="89927035"/>
<reference evidence="2 3" key="1">
    <citation type="submission" date="2023-08" db="EMBL/GenBank/DDBJ databases">
        <title>Black Yeasts Isolated from many extreme environments.</title>
        <authorList>
            <person name="Coleine C."/>
            <person name="Stajich J.E."/>
            <person name="Selbmann L."/>
        </authorList>
    </citation>
    <scope>NUCLEOTIDE SEQUENCE [LARGE SCALE GENOMIC DNA]</scope>
    <source>
        <strain evidence="2 3">CCFEE 5935</strain>
    </source>
</reference>
<evidence type="ECO:0000313" key="3">
    <source>
        <dbReference type="Proteomes" id="UP001337655"/>
    </source>
</evidence>
<dbReference type="AlphaFoldDB" id="A0AAV9PBF8"/>
<protein>
    <submittedName>
        <fullName evidence="2">Uncharacterized protein</fullName>
    </submittedName>
</protein>
<keyword evidence="3" id="KW-1185">Reference proteome</keyword>
<dbReference type="Proteomes" id="UP001337655">
    <property type="component" value="Unassembled WGS sequence"/>
</dbReference>
<organism evidence="2 3">
    <name type="scientific">Saxophila tyrrhenica</name>
    <dbReference type="NCBI Taxonomy" id="1690608"/>
    <lineage>
        <taxon>Eukaryota</taxon>
        <taxon>Fungi</taxon>
        <taxon>Dikarya</taxon>
        <taxon>Ascomycota</taxon>
        <taxon>Pezizomycotina</taxon>
        <taxon>Dothideomycetes</taxon>
        <taxon>Dothideomycetidae</taxon>
        <taxon>Mycosphaerellales</taxon>
        <taxon>Extremaceae</taxon>
        <taxon>Saxophila</taxon>
    </lineage>
</organism>
<comment type="caution">
    <text evidence="2">The sequence shown here is derived from an EMBL/GenBank/DDBJ whole genome shotgun (WGS) entry which is preliminary data.</text>
</comment>
<dbReference type="RefSeq" id="XP_064659062.1">
    <property type="nucleotide sequence ID" value="XM_064802937.1"/>
</dbReference>
<evidence type="ECO:0000313" key="2">
    <source>
        <dbReference type="EMBL" id="KAK5169716.1"/>
    </source>
</evidence>
<feature type="region of interest" description="Disordered" evidence="1">
    <location>
        <begin position="1"/>
        <end position="33"/>
    </location>
</feature>
<dbReference type="EMBL" id="JAVRRT010000008">
    <property type="protein sequence ID" value="KAK5169716.1"/>
    <property type="molecule type" value="Genomic_DNA"/>
</dbReference>
<accession>A0AAV9PBF8</accession>
<gene>
    <name evidence="2" type="ORF">LTR77_005694</name>
</gene>
<name>A0AAV9PBF8_9PEZI</name>
<sequence>MHHDCQYLPSPETDPDPPPIATPNYNIPSDATTTTTETYTSTAHGLIQRHRVHLAQLVAHHFSQGNFLDCQTLCYEVLGAQPSEAIAARCHTLLARKELLPDSVEGRAWHAKKAVQAWRTVVERTGLSRFPVKEARVGYGVAQELKVEADMEMAEMKAAKVKGVGEGEDEEL</sequence>
<proteinExistence type="predicted"/>
<evidence type="ECO:0000256" key="1">
    <source>
        <dbReference type="SAM" id="MobiDB-lite"/>
    </source>
</evidence>